<dbReference type="Pfam" id="PF18962">
    <property type="entry name" value="Por_Secre_tail"/>
    <property type="match status" value="1"/>
</dbReference>
<dbReference type="Pfam" id="PF04231">
    <property type="entry name" value="Endonuclease_1"/>
    <property type="match status" value="1"/>
</dbReference>
<dbReference type="PANTHER" id="PTHR33607">
    <property type="entry name" value="ENDONUCLEASE-1"/>
    <property type="match status" value="1"/>
</dbReference>
<protein>
    <submittedName>
        <fullName evidence="7">Por secretion system C-terminal sorting domain-containing protein</fullName>
    </submittedName>
</protein>
<dbReference type="STRING" id="1038014.SAMN04487910_2478"/>
<dbReference type="AlphaFoldDB" id="A0A1H7QAA6"/>
<evidence type="ECO:0000256" key="5">
    <source>
        <dbReference type="SAM" id="MobiDB-lite"/>
    </source>
</evidence>
<dbReference type="Pfam" id="PF00041">
    <property type="entry name" value="fn3"/>
    <property type="match status" value="1"/>
</dbReference>
<dbReference type="InterPro" id="IPR007346">
    <property type="entry name" value="Endonuclease-I"/>
</dbReference>
<evidence type="ECO:0000313" key="7">
    <source>
        <dbReference type="EMBL" id="SEL44584.1"/>
    </source>
</evidence>
<feature type="compositionally biased region" description="Polar residues" evidence="5">
    <location>
        <begin position="90"/>
        <end position="100"/>
    </location>
</feature>
<feature type="region of interest" description="Disordered" evidence="5">
    <location>
        <begin position="87"/>
        <end position="163"/>
    </location>
</feature>
<reference evidence="7 8" key="1">
    <citation type="submission" date="2016-10" db="EMBL/GenBank/DDBJ databases">
        <authorList>
            <person name="de Groot N.N."/>
        </authorList>
    </citation>
    <scope>NUCLEOTIDE SEQUENCE [LARGE SCALE GENOMIC DNA]</scope>
    <source>
        <strain evidence="7 8">DSM 25232</strain>
    </source>
</reference>
<dbReference type="GO" id="GO:0004518">
    <property type="term" value="F:nuclease activity"/>
    <property type="evidence" value="ECO:0007669"/>
    <property type="project" value="UniProtKB-KW"/>
</dbReference>
<sequence>MKTRILFLLLLGTYFTYSQQPYYNNVDLTKTGIELRDELATKILETHVNFLSYTPGIWEASRITDEDPNDVNNVILIYGYENGTDGDVTNDISRGKNNNGGDNGEWNREHTYARSLGTPNLGLEGPGADAHHLRPSDVQRNSSRSNRKFADGNGNSGITAQGDWYPGDEWKGDIARMMLYMYVRYGDRALPSNVTVGTINSVDSNMIDTLLEWNAEDPVSRIEINRNNYHNTTDLYAQGNRNPFIDNPNLATQIWGGPVAENIWNNTPSDNEIPSMPTNLSADEIESNEITISWTEATDNTEVIRYDIFVDGNYITSAINTIADITSLTAETTYDIQVFAVDLSENISTGSNLITITTLSTPNFLINENFNDCNTVTNNFTSISETSDQDWTCDTDAGQNNSGGYQMNAFSGGSTIPSIDWLITTNPINFNDTNSELLSFYTRSEFGNTVLELLVSSDYDGNGNPSNFNWTSVPNVTIPVHPSGNGTSDSNEFSNIDLSTITEQVYFAFKYDTDGGNATRWTIDNFQIEGNNTLSVNDEIIDDFSLYPNPSIDGSITISIPNDINNELNIYDITGKRIISKKNIEETIQISNLPQGMLLLEIISAQKSITKKVIIR</sequence>
<dbReference type="PROSITE" id="PS50853">
    <property type="entry name" value="FN3"/>
    <property type="match status" value="1"/>
</dbReference>
<keyword evidence="2" id="KW-0540">Nuclease</keyword>
<dbReference type="SMART" id="SM00060">
    <property type="entry name" value="FN3"/>
    <property type="match status" value="1"/>
</dbReference>
<dbReference type="Proteomes" id="UP000198521">
    <property type="component" value="Unassembled WGS sequence"/>
</dbReference>
<dbReference type="OrthoDB" id="5500612at2"/>
<name>A0A1H7QAA6_AQUAM</name>
<dbReference type="InterPro" id="IPR013783">
    <property type="entry name" value="Ig-like_fold"/>
</dbReference>
<dbReference type="NCBIfam" id="TIGR04183">
    <property type="entry name" value="Por_Secre_tail"/>
    <property type="match status" value="1"/>
</dbReference>
<keyword evidence="3" id="KW-0732">Signal</keyword>
<evidence type="ECO:0000313" key="8">
    <source>
        <dbReference type="Proteomes" id="UP000198521"/>
    </source>
</evidence>
<organism evidence="7 8">
    <name type="scientific">Aquimarina amphilecti</name>
    <dbReference type="NCBI Taxonomy" id="1038014"/>
    <lineage>
        <taxon>Bacteria</taxon>
        <taxon>Pseudomonadati</taxon>
        <taxon>Bacteroidota</taxon>
        <taxon>Flavobacteriia</taxon>
        <taxon>Flavobacteriales</taxon>
        <taxon>Flavobacteriaceae</taxon>
        <taxon>Aquimarina</taxon>
    </lineage>
</organism>
<accession>A0A1H7QAA6</accession>
<dbReference type="InterPro" id="IPR044925">
    <property type="entry name" value="His-Me_finger_sf"/>
</dbReference>
<proteinExistence type="inferred from homology"/>
<dbReference type="GO" id="GO:0016787">
    <property type="term" value="F:hydrolase activity"/>
    <property type="evidence" value="ECO:0007669"/>
    <property type="project" value="UniProtKB-KW"/>
</dbReference>
<keyword evidence="4" id="KW-0378">Hydrolase</keyword>
<evidence type="ECO:0000256" key="4">
    <source>
        <dbReference type="ARBA" id="ARBA00022801"/>
    </source>
</evidence>
<evidence type="ECO:0000256" key="1">
    <source>
        <dbReference type="ARBA" id="ARBA00006429"/>
    </source>
</evidence>
<dbReference type="NCBIfam" id="NF038128">
    <property type="entry name" value="choice_anch_J"/>
    <property type="match status" value="1"/>
</dbReference>
<feature type="domain" description="Fibronectin type-III" evidence="6">
    <location>
        <begin position="276"/>
        <end position="361"/>
    </location>
</feature>
<dbReference type="RefSeq" id="WP_091408795.1">
    <property type="nucleotide sequence ID" value="NZ_FOAB01000004.1"/>
</dbReference>
<keyword evidence="8" id="KW-1185">Reference proteome</keyword>
<gene>
    <name evidence="7" type="ORF">SAMN04487910_2478</name>
</gene>
<dbReference type="SUPFAM" id="SSF49265">
    <property type="entry name" value="Fibronectin type III"/>
    <property type="match status" value="1"/>
</dbReference>
<dbReference type="EMBL" id="FOAB01000004">
    <property type="protein sequence ID" value="SEL44584.1"/>
    <property type="molecule type" value="Genomic_DNA"/>
</dbReference>
<dbReference type="Gene3D" id="2.60.40.10">
    <property type="entry name" value="Immunoglobulins"/>
    <property type="match status" value="1"/>
</dbReference>
<dbReference type="InterPro" id="IPR003961">
    <property type="entry name" value="FN3_dom"/>
</dbReference>
<dbReference type="InterPro" id="IPR026444">
    <property type="entry name" value="Secre_tail"/>
</dbReference>
<dbReference type="SUPFAM" id="SSF54060">
    <property type="entry name" value="His-Me finger endonucleases"/>
    <property type="match status" value="1"/>
</dbReference>
<dbReference type="PANTHER" id="PTHR33607:SF2">
    <property type="entry name" value="ENDONUCLEASE-1"/>
    <property type="match status" value="1"/>
</dbReference>
<evidence type="ECO:0000256" key="3">
    <source>
        <dbReference type="ARBA" id="ARBA00022729"/>
    </source>
</evidence>
<evidence type="ECO:0000259" key="6">
    <source>
        <dbReference type="PROSITE" id="PS50853"/>
    </source>
</evidence>
<dbReference type="InterPro" id="IPR036116">
    <property type="entry name" value="FN3_sf"/>
</dbReference>
<evidence type="ECO:0000256" key="2">
    <source>
        <dbReference type="ARBA" id="ARBA00022722"/>
    </source>
</evidence>
<dbReference type="CDD" id="cd00063">
    <property type="entry name" value="FN3"/>
    <property type="match status" value="1"/>
</dbReference>
<comment type="similarity">
    <text evidence="1">Belongs to the EndA/NucM nuclease family.</text>
</comment>